<dbReference type="PRINTS" id="PR00411">
    <property type="entry name" value="PNDRDTASEI"/>
</dbReference>
<keyword evidence="1" id="KW-0472">Membrane</keyword>
<dbReference type="EMBL" id="JBHRSD010000029">
    <property type="protein sequence ID" value="MFC3034023.1"/>
    <property type="molecule type" value="Genomic_DNA"/>
</dbReference>
<dbReference type="InterPro" id="IPR036188">
    <property type="entry name" value="FAD/NAD-bd_sf"/>
</dbReference>
<proteinExistence type="predicted"/>
<dbReference type="PANTHER" id="PTHR43747:SF1">
    <property type="entry name" value="SLR1998 PROTEIN"/>
    <property type="match status" value="1"/>
</dbReference>
<dbReference type="PROSITE" id="PS51257">
    <property type="entry name" value="PROKAR_LIPOPROTEIN"/>
    <property type="match status" value="1"/>
</dbReference>
<evidence type="ECO:0000256" key="1">
    <source>
        <dbReference type="SAM" id="Phobius"/>
    </source>
</evidence>
<sequence length="371" mass="40267">MRDIPEIVIVGAGIGGCIAAIALAPYYRVMLIDKYAAPQAKVGECLAPAASRILHKLGLSSLLEQGHLQSHGILSYWGSNEPSIADNLPNPDGLGWHLDRQLFETQLREAAKQRGVKCVWPAQLIDAAKTTSGWTVQIQTAEAYMCINPMLLIDATGRQSALARVLGAERHSDDRLISLWLTALVTVQKQLSVLSHTERGWWYSAPLPTLPDVAMTGAAANVPYLNLGPSIAKPRLFAWQVMAPEFDKTVAHCPQAFLEAASLVPGFSTLVDQVVPGSATLHGIVAANSARLEQVAGAGWFAIGDAALCFDPLSSQGMFNAMATAMQLADLLIEYGLSDPQTTPAYQQQLDNIWRHYLRHRQFYYGLAVQA</sequence>
<dbReference type="SUPFAM" id="SSF51905">
    <property type="entry name" value="FAD/NAD(P)-binding domain"/>
    <property type="match status" value="1"/>
</dbReference>
<keyword evidence="1" id="KW-1133">Transmembrane helix</keyword>
<dbReference type="Proteomes" id="UP001595453">
    <property type="component" value="Unassembled WGS sequence"/>
</dbReference>
<dbReference type="Gene3D" id="3.50.50.60">
    <property type="entry name" value="FAD/NAD(P)-binding domain"/>
    <property type="match status" value="1"/>
</dbReference>
<keyword evidence="4" id="KW-1185">Reference proteome</keyword>
<dbReference type="InterPro" id="IPR050816">
    <property type="entry name" value="Flavin-dep_Halogenase_NPB"/>
</dbReference>
<dbReference type="GO" id="GO:0016491">
    <property type="term" value="F:oxidoreductase activity"/>
    <property type="evidence" value="ECO:0007669"/>
    <property type="project" value="UniProtKB-KW"/>
</dbReference>
<keyword evidence="3" id="KW-0560">Oxidoreductase</keyword>
<keyword evidence="1" id="KW-0812">Transmembrane</keyword>
<accession>A0ABV7CNB0</accession>
<organism evidence="3 4">
    <name type="scientific">Pseudoalteromonas fenneropenaei</name>
    <dbReference type="NCBI Taxonomy" id="1737459"/>
    <lineage>
        <taxon>Bacteria</taxon>
        <taxon>Pseudomonadati</taxon>
        <taxon>Pseudomonadota</taxon>
        <taxon>Gammaproteobacteria</taxon>
        <taxon>Alteromonadales</taxon>
        <taxon>Pseudoalteromonadaceae</taxon>
        <taxon>Pseudoalteromonas</taxon>
    </lineage>
</organism>
<dbReference type="EC" id="1.-.-.-" evidence="3"/>
<dbReference type="RefSeq" id="WP_377126512.1">
    <property type="nucleotide sequence ID" value="NZ_JBHRSD010000029.1"/>
</dbReference>
<gene>
    <name evidence="3" type="ORF">ACFOEE_16045</name>
</gene>
<dbReference type="Gene3D" id="3.30.9.100">
    <property type="match status" value="1"/>
</dbReference>
<name>A0ABV7CNB0_9GAMM</name>
<reference evidence="4" key="1">
    <citation type="journal article" date="2019" name="Int. J. Syst. Evol. Microbiol.">
        <title>The Global Catalogue of Microorganisms (GCM) 10K type strain sequencing project: providing services to taxonomists for standard genome sequencing and annotation.</title>
        <authorList>
            <consortium name="The Broad Institute Genomics Platform"/>
            <consortium name="The Broad Institute Genome Sequencing Center for Infectious Disease"/>
            <person name="Wu L."/>
            <person name="Ma J."/>
        </authorList>
    </citation>
    <scope>NUCLEOTIDE SEQUENCE [LARGE SCALE GENOMIC DNA]</scope>
    <source>
        <strain evidence="4">KCTC 42730</strain>
    </source>
</reference>
<evidence type="ECO:0000313" key="4">
    <source>
        <dbReference type="Proteomes" id="UP001595453"/>
    </source>
</evidence>
<evidence type="ECO:0000259" key="2">
    <source>
        <dbReference type="Pfam" id="PF01494"/>
    </source>
</evidence>
<evidence type="ECO:0000313" key="3">
    <source>
        <dbReference type="EMBL" id="MFC3034023.1"/>
    </source>
</evidence>
<feature type="domain" description="FAD-binding" evidence="2">
    <location>
        <begin position="6"/>
        <end position="334"/>
    </location>
</feature>
<comment type="caution">
    <text evidence="3">The sequence shown here is derived from an EMBL/GenBank/DDBJ whole genome shotgun (WGS) entry which is preliminary data.</text>
</comment>
<dbReference type="PANTHER" id="PTHR43747">
    <property type="entry name" value="FAD-BINDING PROTEIN"/>
    <property type="match status" value="1"/>
</dbReference>
<feature type="transmembrane region" description="Helical" evidence="1">
    <location>
        <begin position="7"/>
        <end position="27"/>
    </location>
</feature>
<dbReference type="InterPro" id="IPR002938">
    <property type="entry name" value="FAD-bd"/>
</dbReference>
<protein>
    <submittedName>
        <fullName evidence="3">NAD(P)/FAD-dependent oxidoreductase</fullName>
        <ecNumber evidence="3">1.-.-.-</ecNumber>
    </submittedName>
</protein>
<dbReference type="Pfam" id="PF01494">
    <property type="entry name" value="FAD_binding_3"/>
    <property type="match status" value="1"/>
</dbReference>